<dbReference type="InterPro" id="IPR002491">
    <property type="entry name" value="ABC_transptr_periplasmic_BD"/>
</dbReference>
<accession>X1VRN7</accession>
<dbReference type="EMBL" id="BARW01031021">
    <property type="protein sequence ID" value="GAJ12200.1"/>
    <property type="molecule type" value="Genomic_DNA"/>
</dbReference>
<dbReference type="Pfam" id="PF01497">
    <property type="entry name" value="Peripla_BP_2"/>
    <property type="match status" value="1"/>
</dbReference>
<evidence type="ECO:0000259" key="1">
    <source>
        <dbReference type="PROSITE" id="PS50983"/>
    </source>
</evidence>
<dbReference type="PROSITE" id="PS50983">
    <property type="entry name" value="FE_B12_PBP"/>
    <property type="match status" value="1"/>
</dbReference>
<gene>
    <name evidence="2" type="ORF">S12H4_49444</name>
</gene>
<dbReference type="AlphaFoldDB" id="X1VRN7"/>
<dbReference type="SUPFAM" id="SSF53807">
    <property type="entry name" value="Helical backbone' metal receptor"/>
    <property type="match status" value="1"/>
</dbReference>
<dbReference type="GO" id="GO:0071281">
    <property type="term" value="P:cellular response to iron ion"/>
    <property type="evidence" value="ECO:0007669"/>
    <property type="project" value="TreeGrafter"/>
</dbReference>
<dbReference type="PANTHER" id="PTHR30535">
    <property type="entry name" value="VITAMIN B12-BINDING PROTEIN"/>
    <property type="match status" value="1"/>
</dbReference>
<reference evidence="2" key="1">
    <citation type="journal article" date="2014" name="Front. Microbiol.">
        <title>High frequency of phylogenetically diverse reductive dehalogenase-homologous genes in deep subseafloor sedimentary metagenomes.</title>
        <authorList>
            <person name="Kawai M."/>
            <person name="Futagami T."/>
            <person name="Toyoda A."/>
            <person name="Takaki Y."/>
            <person name="Nishi S."/>
            <person name="Hori S."/>
            <person name="Arai W."/>
            <person name="Tsubouchi T."/>
            <person name="Morono Y."/>
            <person name="Uchiyama I."/>
            <person name="Ito T."/>
            <person name="Fujiyama A."/>
            <person name="Inagaki F."/>
            <person name="Takami H."/>
        </authorList>
    </citation>
    <scope>NUCLEOTIDE SEQUENCE</scope>
    <source>
        <strain evidence="2">Expedition CK06-06</strain>
    </source>
</reference>
<protein>
    <recommendedName>
        <fullName evidence="1">Fe/B12 periplasmic-binding domain-containing protein</fullName>
    </recommendedName>
</protein>
<dbReference type="PANTHER" id="PTHR30535:SF34">
    <property type="entry name" value="MOLYBDATE-BINDING PROTEIN MOLA"/>
    <property type="match status" value="1"/>
</dbReference>
<feature type="non-terminal residue" evidence="2">
    <location>
        <position position="1"/>
    </location>
</feature>
<organism evidence="2">
    <name type="scientific">marine sediment metagenome</name>
    <dbReference type="NCBI Taxonomy" id="412755"/>
    <lineage>
        <taxon>unclassified sequences</taxon>
        <taxon>metagenomes</taxon>
        <taxon>ecological metagenomes</taxon>
    </lineage>
</organism>
<name>X1VRN7_9ZZZZ</name>
<comment type="caution">
    <text evidence="2">The sequence shown here is derived from an EMBL/GenBank/DDBJ whole genome shotgun (WGS) entry which is preliminary data.</text>
</comment>
<evidence type="ECO:0000313" key="2">
    <source>
        <dbReference type="EMBL" id="GAJ12200.1"/>
    </source>
</evidence>
<feature type="domain" description="Fe/B12 periplasmic-binding" evidence="1">
    <location>
        <begin position="1"/>
        <end position="171"/>
    </location>
</feature>
<proteinExistence type="predicted"/>
<dbReference type="InterPro" id="IPR050902">
    <property type="entry name" value="ABC_Transporter_SBP"/>
</dbReference>
<dbReference type="Gene3D" id="3.40.50.1980">
    <property type="entry name" value="Nitrogenase molybdenum iron protein domain"/>
    <property type="match status" value="1"/>
</dbReference>
<sequence length="183" mass="20048">ARTLEEVLEAITLAGQCTGKEDEASQLVAEMGNRINAVTDKTANLTKSQRPRVFYVTWHDPLMTVGSKARHDELIGLAGGINIFHDLTDTYPTISLEAVIQANPEIIIAGIGMGSGEDLPLQLALKEPRLRDIDARINDRVYGMPTDFVARPAPRIVDGLEWLAGIIHPEIFPGLFEKYVGSD</sequence>